<evidence type="ECO:0000313" key="2">
    <source>
        <dbReference type="EMBL" id="EMA05360.1"/>
    </source>
</evidence>
<keyword evidence="5" id="KW-1185">Reference proteome</keyword>
<dbReference type="KEGG" id="hme:HFX_5012"/>
<geneLocation type="plasmid" evidence="3 6">
    <name>pHME322</name>
</geneLocation>
<keyword evidence="2" id="KW-0378">Hydrolase</keyword>
<name>I3R9D9_HALMT</name>
<gene>
    <name evidence="1" type="primary">trzA5</name>
    <name evidence="1" type="ordered locus">HFX_5012</name>
    <name evidence="2" type="ORF">C439_01135</name>
    <name evidence="3" type="ORF">E6P09_18400</name>
</gene>
<reference evidence="1" key="1">
    <citation type="journal article" date="2012" name="Appl. Environ. Microbiol.">
        <title>Identification of the haloarchaeal phasin (PhaP) that functions in polyhydroxyalkanoate accumulation and granule formation in Haloferax mediterranei.</title>
        <authorList>
            <person name="Cai S."/>
            <person name="Cai L."/>
            <person name="Liu H."/>
            <person name="Liu X."/>
            <person name="Han J."/>
            <person name="Zhou J."/>
            <person name="Xiang H."/>
        </authorList>
    </citation>
    <scope>NUCLEOTIDE SEQUENCE</scope>
    <source>
        <strain evidence="1">CGMCC 1.2087</strain>
    </source>
</reference>
<accession>I3R9D9</accession>
<sequence>MAHANDAEGSLGLLDDVGLLDDRLITAYFRMVSGEDVRRTAEADTSVAHCPSVFCYWNPDPDAQ</sequence>
<evidence type="ECO:0000313" key="3">
    <source>
        <dbReference type="EMBL" id="QCQ77284.1"/>
    </source>
</evidence>
<dbReference type="EMBL" id="CP001870">
    <property type="protein sequence ID" value="AFK20849.1"/>
    <property type="molecule type" value="Genomic_DNA"/>
</dbReference>
<proteinExistence type="predicted"/>
<evidence type="ECO:0000313" key="5">
    <source>
        <dbReference type="Proteomes" id="UP000011603"/>
    </source>
</evidence>
<dbReference type="Proteomes" id="UP000299011">
    <property type="component" value="Plasmid pHME322"/>
</dbReference>
<reference evidence="2 5" key="3">
    <citation type="journal article" date="2014" name="PLoS Genet.">
        <title>Phylogenetically driven sequencing of extremely halophilic archaea reveals strategies for static and dynamic osmo-response.</title>
        <authorList>
            <person name="Becker E.A."/>
            <person name="Seitzer P.M."/>
            <person name="Tritt A."/>
            <person name="Larsen D."/>
            <person name="Krusor M."/>
            <person name="Yao A.I."/>
            <person name="Wu D."/>
            <person name="Madern D."/>
            <person name="Eisen J.A."/>
            <person name="Darling A.E."/>
            <person name="Facciotti M.T."/>
        </authorList>
    </citation>
    <scope>NUCLEOTIDE SEQUENCE [LARGE SCALE GENOMIC DNA]</scope>
    <source>
        <strain evidence="2">ATCC 33500</strain>
        <strain evidence="5">ATCC 33500 / DSM 1411 / JCM 8866 / NBRC 14739 / NCIMB 2177 / R-4</strain>
    </source>
</reference>
<protein>
    <submittedName>
        <fullName evidence="1">N-ethylammeline chlorohydrolase</fullName>
    </submittedName>
</protein>
<dbReference type="Proteomes" id="UP000011603">
    <property type="component" value="Unassembled WGS sequence"/>
</dbReference>
<evidence type="ECO:0000313" key="6">
    <source>
        <dbReference type="Proteomes" id="UP000299011"/>
    </source>
</evidence>
<reference evidence="1" key="4">
    <citation type="submission" date="2014-05" db="EMBL/GenBank/DDBJ databases">
        <authorList>
            <person name="Wang L."/>
            <person name="Yang H."/>
            <person name="Xiang H."/>
        </authorList>
    </citation>
    <scope>NUCLEOTIDE SEQUENCE</scope>
    <source>
        <strain evidence="1">CGMCC 1.2087</strain>
        <plasmid evidence="1">pHM300</plasmid>
    </source>
</reference>
<dbReference type="SUPFAM" id="SSF51556">
    <property type="entry name" value="Metallo-dependent hydrolases"/>
    <property type="match status" value="1"/>
</dbReference>
<reference evidence="3 6" key="5">
    <citation type="submission" date="2019-04" db="EMBL/GenBank/DDBJ databases">
        <title>Methylomes of two halophilic Archaea, Haloarcula marismortui and Haloferax mediterranei.</title>
        <authorList>
            <person name="DasSarma S."/>
            <person name="DasSarma P."/>
            <person name="DasSarma S."/>
            <person name="Fomenkov A."/>
            <person name="Vincze T."/>
            <person name="Anton B.P."/>
            <person name="Roberts R.J."/>
        </authorList>
    </citation>
    <scope>NUCLEOTIDE SEQUENCE [LARGE SCALE GENOMIC DNA]</scope>
    <source>
        <strain evidence="3">ATCC 33500</strain>
        <strain evidence="6">ATCC 33500 / DSM 1411 / JCM 8866 / NBRC 14739 / NCIMB 2177 / R-4</strain>
        <plasmid evidence="3 6">pHME322</plasmid>
    </source>
</reference>
<dbReference type="GO" id="GO:0016787">
    <property type="term" value="F:hydrolase activity"/>
    <property type="evidence" value="ECO:0007669"/>
    <property type="project" value="UniProtKB-KW"/>
</dbReference>
<dbReference type="HOGENOM" id="CLU_2857001_0_0_2"/>
<dbReference type="EMBL" id="CP039141">
    <property type="protein sequence ID" value="QCQ77284.1"/>
    <property type="molecule type" value="Genomic_DNA"/>
</dbReference>
<dbReference type="Proteomes" id="UP000006469">
    <property type="component" value="Plasmid pHM300"/>
</dbReference>
<evidence type="ECO:0000313" key="4">
    <source>
        <dbReference type="Proteomes" id="UP000006469"/>
    </source>
</evidence>
<dbReference type="Gene3D" id="3.20.20.140">
    <property type="entry name" value="Metal-dependent hydrolases"/>
    <property type="match status" value="1"/>
</dbReference>
<organism evidence="1 4">
    <name type="scientific">Haloferax mediterranei (strain ATCC 33500 / DSM 1411 / JCM 8866 / NBRC 14739 / NCIMB 2177 / R-4)</name>
    <name type="common">Halobacterium mediterranei</name>
    <dbReference type="NCBI Taxonomy" id="523841"/>
    <lineage>
        <taxon>Archaea</taxon>
        <taxon>Methanobacteriati</taxon>
        <taxon>Methanobacteriota</taxon>
        <taxon>Stenosarchaea group</taxon>
        <taxon>Halobacteria</taxon>
        <taxon>Halobacteriales</taxon>
        <taxon>Haloferacaceae</taxon>
        <taxon>Haloferax</taxon>
    </lineage>
</organism>
<keyword evidence="1" id="KW-0614">Plasmid</keyword>
<reference evidence="1 4" key="2">
    <citation type="journal article" date="2012" name="J. Bacteriol.">
        <title>Complete genome sequence of the metabolically versatile halophilic archaeon Haloferax mediterranei, a poly(3-hydroxybutyrate-co-3-hydroxyvalerate) producer.</title>
        <authorList>
            <person name="Han J."/>
            <person name="Zhang F."/>
            <person name="Hou J."/>
            <person name="Liu X."/>
            <person name="Li M."/>
            <person name="Liu H."/>
            <person name="Cai L."/>
            <person name="Zhang B."/>
            <person name="Chen Y."/>
            <person name="Zhou J."/>
            <person name="Hu S."/>
            <person name="Xiang H."/>
        </authorList>
    </citation>
    <scope>NUCLEOTIDE SEQUENCE [LARGE SCALE GENOMIC DNA]</scope>
    <source>
        <strain evidence="4">ATCC 33500 / DSM 1411 / JCM 8866 / NBRC 14739 / NCIMB 2177 / R-4</strain>
        <strain evidence="1">CGMCC 1.2087</strain>
        <plasmid evidence="4">pHM300</plasmid>
    </source>
</reference>
<dbReference type="InterPro" id="IPR032466">
    <property type="entry name" value="Metal_Hydrolase"/>
</dbReference>
<dbReference type="AlphaFoldDB" id="I3R9D9"/>
<dbReference type="EMBL" id="AOLO01000001">
    <property type="protein sequence ID" value="EMA05360.1"/>
    <property type="molecule type" value="Genomic_DNA"/>
</dbReference>
<evidence type="ECO:0000313" key="1">
    <source>
        <dbReference type="EMBL" id="AFK20849.1"/>
    </source>
</evidence>
<geneLocation type="plasmid" evidence="1 4">
    <name>pHM300</name>
</geneLocation>